<sequence>MAALRQERRDDGVLARAAAEYQDPHHDILRRERIPPTGAIHASSATTPDAGVGGAA</sequence>
<gene>
    <name evidence="2" type="ORF">GCM10010968_25000</name>
</gene>
<organism evidence="2 3">
    <name type="scientific">Agrococcus terreus</name>
    <dbReference type="NCBI Taxonomy" id="574649"/>
    <lineage>
        <taxon>Bacteria</taxon>
        <taxon>Bacillati</taxon>
        <taxon>Actinomycetota</taxon>
        <taxon>Actinomycetes</taxon>
        <taxon>Micrococcales</taxon>
        <taxon>Microbacteriaceae</taxon>
        <taxon>Agrococcus</taxon>
    </lineage>
</organism>
<comment type="caution">
    <text evidence="2">The sequence shown here is derived from an EMBL/GenBank/DDBJ whole genome shotgun (WGS) entry which is preliminary data.</text>
</comment>
<dbReference type="EMBL" id="BMLM01000002">
    <property type="protein sequence ID" value="GGN88919.1"/>
    <property type="molecule type" value="Genomic_DNA"/>
</dbReference>
<proteinExistence type="predicted"/>
<protein>
    <submittedName>
        <fullName evidence="2">Uncharacterized protein</fullName>
    </submittedName>
</protein>
<feature type="region of interest" description="Disordered" evidence="1">
    <location>
        <begin position="36"/>
        <end position="56"/>
    </location>
</feature>
<evidence type="ECO:0000313" key="3">
    <source>
        <dbReference type="Proteomes" id="UP000626982"/>
    </source>
</evidence>
<evidence type="ECO:0000313" key="2">
    <source>
        <dbReference type="EMBL" id="GGN88919.1"/>
    </source>
</evidence>
<reference evidence="3" key="1">
    <citation type="journal article" date="2019" name="Int. J. Syst. Evol. Microbiol.">
        <title>The Global Catalogue of Microorganisms (GCM) 10K type strain sequencing project: providing services to taxonomists for standard genome sequencing and annotation.</title>
        <authorList>
            <consortium name="The Broad Institute Genomics Platform"/>
            <consortium name="The Broad Institute Genome Sequencing Center for Infectious Disease"/>
            <person name="Wu L."/>
            <person name="Ma J."/>
        </authorList>
    </citation>
    <scope>NUCLEOTIDE SEQUENCE [LARGE SCALE GENOMIC DNA]</scope>
    <source>
        <strain evidence="3">CGMCC 1.6960</strain>
    </source>
</reference>
<accession>A0ABQ2KNX4</accession>
<dbReference type="Proteomes" id="UP000626982">
    <property type="component" value="Unassembled WGS sequence"/>
</dbReference>
<keyword evidence="3" id="KW-1185">Reference proteome</keyword>
<name>A0ABQ2KNX4_9MICO</name>
<evidence type="ECO:0000256" key="1">
    <source>
        <dbReference type="SAM" id="MobiDB-lite"/>
    </source>
</evidence>